<name>A0A2T0RX66_9ACTN</name>
<dbReference type="Gene3D" id="3.30.70.250">
    <property type="entry name" value="Malonyl-CoA ACP transacylase, ACP-binding"/>
    <property type="match status" value="1"/>
</dbReference>
<dbReference type="GO" id="GO:0004312">
    <property type="term" value="F:fatty acid synthase activity"/>
    <property type="evidence" value="ECO:0007669"/>
    <property type="project" value="TreeGrafter"/>
</dbReference>
<evidence type="ECO:0000313" key="4">
    <source>
        <dbReference type="EMBL" id="PRY25774.1"/>
    </source>
</evidence>
<dbReference type="OrthoDB" id="3543921at2"/>
<feature type="domain" description="Malonyl-CoA:ACP transacylase (MAT)" evidence="3">
    <location>
        <begin position="106"/>
        <end position="417"/>
    </location>
</feature>
<dbReference type="Pfam" id="PF00698">
    <property type="entry name" value="Acyl_transf_1"/>
    <property type="match status" value="1"/>
</dbReference>
<dbReference type="Gene3D" id="3.30.70.3290">
    <property type="match status" value="1"/>
</dbReference>
<reference evidence="4 5" key="1">
    <citation type="submission" date="2018-03" db="EMBL/GenBank/DDBJ databases">
        <title>Genomic Encyclopedia of Archaeal and Bacterial Type Strains, Phase II (KMG-II): from individual species to whole genera.</title>
        <authorList>
            <person name="Goeker M."/>
        </authorList>
    </citation>
    <scope>NUCLEOTIDE SEQUENCE [LARGE SCALE GENOMIC DNA]</scope>
    <source>
        <strain evidence="4 5">DSM 45348</strain>
    </source>
</reference>
<dbReference type="InterPro" id="IPR050091">
    <property type="entry name" value="PKS_NRPS_Biosynth_Enz"/>
</dbReference>
<keyword evidence="5" id="KW-1185">Reference proteome</keyword>
<evidence type="ECO:0000259" key="3">
    <source>
        <dbReference type="SMART" id="SM00827"/>
    </source>
</evidence>
<dbReference type="AlphaFoldDB" id="A0A2T0RX66"/>
<accession>A0A2T0RX66</accession>
<protein>
    <submittedName>
        <fullName evidence="4">Acyl transferase family protein</fullName>
    </submittedName>
</protein>
<dbReference type="Gene3D" id="3.40.366.10">
    <property type="entry name" value="Malonyl-Coenzyme A Acyl Carrier Protein, domain 2"/>
    <property type="match status" value="1"/>
</dbReference>
<proteinExistence type="predicted"/>
<organism evidence="4 5">
    <name type="scientific">Pseudosporangium ferrugineum</name>
    <dbReference type="NCBI Taxonomy" id="439699"/>
    <lineage>
        <taxon>Bacteria</taxon>
        <taxon>Bacillati</taxon>
        <taxon>Actinomycetota</taxon>
        <taxon>Actinomycetes</taxon>
        <taxon>Micromonosporales</taxon>
        <taxon>Micromonosporaceae</taxon>
        <taxon>Pseudosporangium</taxon>
    </lineage>
</organism>
<dbReference type="GO" id="GO:0005737">
    <property type="term" value="C:cytoplasm"/>
    <property type="evidence" value="ECO:0007669"/>
    <property type="project" value="TreeGrafter"/>
</dbReference>
<evidence type="ECO:0000313" key="5">
    <source>
        <dbReference type="Proteomes" id="UP000239209"/>
    </source>
</evidence>
<keyword evidence="4" id="KW-0808">Transferase</keyword>
<dbReference type="InterPro" id="IPR016035">
    <property type="entry name" value="Acyl_Trfase/lysoPLipase"/>
</dbReference>
<gene>
    <name evidence="4" type="ORF">CLV70_112140</name>
</gene>
<dbReference type="PANTHER" id="PTHR43775:SF37">
    <property type="entry name" value="SI:DKEY-61P9.11"/>
    <property type="match status" value="1"/>
</dbReference>
<sequence length="428" mass="44674">MTAAVPVATGVRPDRLPRPVLLTWSAPTAEAERELRERLPGRIAAAGDSALVALADRLAAEADPDHPVRGAFVTDGDPADLALLTRPAFAGVRRTDERAARPVALLLPGHGSQYPRMGVQLYAAFGDVAEAMDGFLRAYGPGGAELHADWLTARPRIPVHAAERGQPLLFALDVAIAGHLAAAGVEPAALIGHSVGEFAAFAVAGVIGVAEAARHLAARAPHYSSAPPGGLLAVAADPDWVAGLLPPGATVGVRNGPRQTLVVGTDAALAVAEQRLIDAGRAPVRAQIPVPFHSPLMAPTARRYREALAATTLAPPRIPIYSTRTGRRLTDRQAVDPEFLAGQVATPVLFWDALDALLTERDVLLVEAGPGRALTMAARAHPAVLEGRSDAVAAMPVRAGRPGVEHRALLGALGRIWLEGHPRPLAIM</sequence>
<dbReference type="GO" id="GO:0071770">
    <property type="term" value="P:DIM/DIP cell wall layer assembly"/>
    <property type="evidence" value="ECO:0007669"/>
    <property type="project" value="TreeGrafter"/>
</dbReference>
<dbReference type="Proteomes" id="UP000239209">
    <property type="component" value="Unassembled WGS sequence"/>
</dbReference>
<dbReference type="InterPro" id="IPR001227">
    <property type="entry name" value="Ac_transferase_dom_sf"/>
</dbReference>
<dbReference type="GO" id="GO:0005886">
    <property type="term" value="C:plasma membrane"/>
    <property type="evidence" value="ECO:0007669"/>
    <property type="project" value="TreeGrafter"/>
</dbReference>
<evidence type="ECO:0000256" key="1">
    <source>
        <dbReference type="ARBA" id="ARBA00022450"/>
    </source>
</evidence>
<dbReference type="SMART" id="SM00827">
    <property type="entry name" value="PKS_AT"/>
    <property type="match status" value="1"/>
</dbReference>
<keyword evidence="1" id="KW-0596">Phosphopantetheine</keyword>
<comment type="caution">
    <text evidence="4">The sequence shown here is derived from an EMBL/GenBank/DDBJ whole genome shotgun (WGS) entry which is preliminary data.</text>
</comment>
<evidence type="ECO:0000256" key="2">
    <source>
        <dbReference type="ARBA" id="ARBA00022553"/>
    </source>
</evidence>
<dbReference type="RefSeq" id="WP_106128960.1">
    <property type="nucleotide sequence ID" value="NZ_PVZG01000012.1"/>
</dbReference>
<keyword evidence="2" id="KW-0597">Phosphoprotein</keyword>
<dbReference type="EMBL" id="PVZG01000012">
    <property type="protein sequence ID" value="PRY25774.1"/>
    <property type="molecule type" value="Genomic_DNA"/>
</dbReference>
<dbReference type="PANTHER" id="PTHR43775">
    <property type="entry name" value="FATTY ACID SYNTHASE"/>
    <property type="match status" value="1"/>
</dbReference>
<dbReference type="InterPro" id="IPR014043">
    <property type="entry name" value="Acyl_transferase_dom"/>
</dbReference>
<dbReference type="GO" id="GO:0006633">
    <property type="term" value="P:fatty acid biosynthetic process"/>
    <property type="evidence" value="ECO:0007669"/>
    <property type="project" value="TreeGrafter"/>
</dbReference>
<dbReference type="SUPFAM" id="SSF52151">
    <property type="entry name" value="FabD/lysophospholipase-like"/>
    <property type="match status" value="1"/>
</dbReference>